<dbReference type="Gene3D" id="2.60.40.10">
    <property type="entry name" value="Immunoglobulins"/>
    <property type="match status" value="1"/>
</dbReference>
<dbReference type="Pfam" id="PF07705">
    <property type="entry name" value="CARDB"/>
    <property type="match status" value="1"/>
</dbReference>
<dbReference type="Pfam" id="PF00932">
    <property type="entry name" value="LTD"/>
    <property type="match status" value="1"/>
</dbReference>
<dbReference type="Proteomes" id="UP000215215">
    <property type="component" value="Unassembled WGS sequence"/>
</dbReference>
<feature type="domain" description="LTD" evidence="1">
    <location>
        <begin position="340"/>
        <end position="452"/>
    </location>
</feature>
<dbReference type="AlphaFoldDB" id="A0A235BPF9"/>
<gene>
    <name evidence="3" type="ORF">CH333_09125</name>
</gene>
<name>A0A235BPF9_UNCW3</name>
<dbReference type="InterPro" id="IPR001322">
    <property type="entry name" value="Lamin_tail_dom"/>
</dbReference>
<evidence type="ECO:0000313" key="3">
    <source>
        <dbReference type="EMBL" id="OYD14066.1"/>
    </source>
</evidence>
<dbReference type="EMBL" id="NOZQ01000208">
    <property type="protein sequence ID" value="OYD14066.1"/>
    <property type="molecule type" value="Genomic_DNA"/>
</dbReference>
<protein>
    <recommendedName>
        <fullName evidence="5">LTD domain-containing protein</fullName>
    </recommendedName>
</protein>
<accession>A0A235BPF9</accession>
<reference evidence="3 4" key="1">
    <citation type="submission" date="2017-07" db="EMBL/GenBank/DDBJ databases">
        <title>Recovery of genomes from metagenomes via a dereplication, aggregation, and scoring strategy.</title>
        <authorList>
            <person name="Sieber C.M."/>
            <person name="Probst A.J."/>
            <person name="Sharrar A."/>
            <person name="Thomas B.C."/>
            <person name="Hess M."/>
            <person name="Tringe S.G."/>
            <person name="Banfield J.F."/>
        </authorList>
    </citation>
    <scope>NUCLEOTIDE SEQUENCE [LARGE SCALE GENOMIC DNA]</scope>
    <source>
        <strain evidence="3">JGI_Cruoil_03_44_89</strain>
    </source>
</reference>
<proteinExistence type="predicted"/>
<dbReference type="InterPro" id="IPR013783">
    <property type="entry name" value="Ig-like_fold"/>
</dbReference>
<organism evidence="3 4">
    <name type="scientific">candidate division WOR-3 bacterium JGI_Cruoil_03_44_89</name>
    <dbReference type="NCBI Taxonomy" id="1973748"/>
    <lineage>
        <taxon>Bacteria</taxon>
        <taxon>Bacteria division WOR-3</taxon>
    </lineage>
</organism>
<feature type="domain" description="CARDB" evidence="2">
    <location>
        <begin position="242"/>
        <end position="322"/>
    </location>
</feature>
<evidence type="ECO:0000259" key="2">
    <source>
        <dbReference type="Pfam" id="PF07705"/>
    </source>
</evidence>
<dbReference type="InterPro" id="IPR011635">
    <property type="entry name" value="CARDB"/>
</dbReference>
<evidence type="ECO:0000259" key="1">
    <source>
        <dbReference type="Pfam" id="PF00932"/>
    </source>
</evidence>
<feature type="non-terminal residue" evidence="3">
    <location>
        <position position="564"/>
    </location>
</feature>
<comment type="caution">
    <text evidence="3">The sequence shown here is derived from an EMBL/GenBank/DDBJ whole genome shotgun (WGS) entry which is preliminary data.</text>
</comment>
<evidence type="ECO:0000313" key="4">
    <source>
        <dbReference type="Proteomes" id="UP000215215"/>
    </source>
</evidence>
<sequence>MCNMLILLSLLSQTGGFTVVPSAPGDSTPFVLEVEIAGLEPNTVYDCGIWVYGKPASISRVWTEDGWKGGYKYVSFTSGDNGSYLSYKKLRIIKPPDPSYDYYIKCTIKDSAGNKPIEHKIKHSEGFNIIDMEDGGYIEGVIYGDSSLSTPIENTILFARDADGNVVGSYISENNLIEEGYNNTSGYFRMGLPSTTVASILAEDTTGNPLGQIVGEWEVPSGEVLDIGGVFPSNIVIPPGGMRVSPSSVFPGEEVEITTTIQNTGQYTIYSVPVRYYMRERNQETAEDSLASVVDSIPGVSSVDVTVAWSPSRDGNYIIRAAAGLAEGFTRLRVGDPLYELVINETMCYPALSGDWLELVNRTDIPVDIKDWKLESSGDMVLITRETHLVEGGSFVLVCDSEENYFRTLYGYIPPDVSVISLSDKLPDFRGTSGDTIRVIDADDFIIDEVRYDKEWIPDKGVSMERINPDIASNIRSNWGGCVEKKYGATPGRENSIFSTYTPKNLEFACTDVFCPTSDEKMCFVEYHLPFEKAHVRLYAYDRMGRLVKKILDGDPTGSASYSV</sequence>
<evidence type="ECO:0008006" key="5">
    <source>
        <dbReference type="Google" id="ProtNLM"/>
    </source>
</evidence>